<dbReference type="OMA" id="ESGCHAI"/>
<sequence length="327" mass="34949">MYTPSGMIDGAVDFHAYLREEGIPYVFCSNTGAKGASGVQQKLKANGITSDGELVGGEHIFTAAQAQCQYMVDNLPRGAKVFVFAGGNAETADSSFWMEILRELDSELVASWDVHTHLSEGVAKEWGELAACSDSDHAVAVVLFSDGSISSVPDPITGELGFADWSFDVIKKAGYLLSHGAAFICTAEDSFNVRPDGWPLPGPGMISAMFRTLMYPVHSRNIHVCGKGGNRGNAYMMDAAIAKLERQGHSGQRDKIVMVGDRFDTDVRAGVLAGTRTCLVESGCHAIAQQRYYPNDQADFVAKSVADLIVRPGAGHLPLRSRGAGGL</sequence>
<dbReference type="HOGENOM" id="CLU_043473_1_1_1"/>
<protein>
    <submittedName>
        <fullName evidence="1">Uncharacterized protein</fullName>
    </submittedName>
</protein>
<reference evidence="2" key="1">
    <citation type="journal article" date="2013" name="Nature">
        <title>Pan genome of the phytoplankton Emiliania underpins its global distribution.</title>
        <authorList>
            <person name="Read B.A."/>
            <person name="Kegel J."/>
            <person name="Klute M.J."/>
            <person name="Kuo A."/>
            <person name="Lefebvre S.C."/>
            <person name="Maumus F."/>
            <person name="Mayer C."/>
            <person name="Miller J."/>
            <person name="Monier A."/>
            <person name="Salamov A."/>
            <person name="Young J."/>
            <person name="Aguilar M."/>
            <person name="Claverie J.M."/>
            <person name="Frickenhaus S."/>
            <person name="Gonzalez K."/>
            <person name="Herman E.K."/>
            <person name="Lin Y.C."/>
            <person name="Napier J."/>
            <person name="Ogata H."/>
            <person name="Sarno A.F."/>
            <person name="Shmutz J."/>
            <person name="Schroeder D."/>
            <person name="de Vargas C."/>
            <person name="Verret F."/>
            <person name="von Dassow P."/>
            <person name="Valentin K."/>
            <person name="Van de Peer Y."/>
            <person name="Wheeler G."/>
            <person name="Dacks J.B."/>
            <person name="Delwiche C.F."/>
            <person name="Dyhrman S.T."/>
            <person name="Glockner G."/>
            <person name="John U."/>
            <person name="Richards T."/>
            <person name="Worden A.Z."/>
            <person name="Zhang X."/>
            <person name="Grigoriev I.V."/>
            <person name="Allen A.E."/>
            <person name="Bidle K."/>
            <person name="Borodovsky M."/>
            <person name="Bowler C."/>
            <person name="Brownlee C."/>
            <person name="Cock J.M."/>
            <person name="Elias M."/>
            <person name="Gladyshev V.N."/>
            <person name="Groth M."/>
            <person name="Guda C."/>
            <person name="Hadaegh A."/>
            <person name="Iglesias-Rodriguez M.D."/>
            <person name="Jenkins J."/>
            <person name="Jones B.M."/>
            <person name="Lawson T."/>
            <person name="Leese F."/>
            <person name="Lindquist E."/>
            <person name="Lobanov A."/>
            <person name="Lomsadze A."/>
            <person name="Malik S.B."/>
            <person name="Marsh M.E."/>
            <person name="Mackinder L."/>
            <person name="Mock T."/>
            <person name="Mueller-Roeber B."/>
            <person name="Pagarete A."/>
            <person name="Parker M."/>
            <person name="Probert I."/>
            <person name="Quesneville H."/>
            <person name="Raines C."/>
            <person name="Rensing S.A."/>
            <person name="Riano-Pachon D.M."/>
            <person name="Richier S."/>
            <person name="Rokitta S."/>
            <person name="Shiraiwa Y."/>
            <person name="Soanes D.M."/>
            <person name="van der Giezen M."/>
            <person name="Wahlund T.M."/>
            <person name="Williams B."/>
            <person name="Wilson W."/>
            <person name="Wolfe G."/>
            <person name="Wurch L.L."/>
        </authorList>
    </citation>
    <scope>NUCLEOTIDE SEQUENCE</scope>
</reference>
<evidence type="ECO:0000313" key="1">
    <source>
        <dbReference type="EnsemblProtists" id="EOD16935"/>
    </source>
</evidence>
<dbReference type="Pfam" id="PF13344">
    <property type="entry name" value="Hydrolase_6"/>
    <property type="match status" value="1"/>
</dbReference>
<dbReference type="GO" id="GO:0005737">
    <property type="term" value="C:cytoplasm"/>
    <property type="evidence" value="ECO:0007669"/>
    <property type="project" value="TreeGrafter"/>
</dbReference>
<dbReference type="eggNOG" id="KOG2882">
    <property type="taxonomic scope" value="Eukaryota"/>
</dbReference>
<accession>A0A0D3J0A0</accession>
<keyword evidence="2" id="KW-1185">Reference proteome</keyword>
<dbReference type="AlphaFoldDB" id="A0A0D3J0A0"/>
<dbReference type="PANTHER" id="PTHR19288:SF46">
    <property type="entry name" value="HALOACID DEHALOGENASE-LIKE HYDROLASE DOMAIN-CONTAINING PROTEIN 2"/>
    <property type="match status" value="1"/>
</dbReference>
<dbReference type="InterPro" id="IPR023214">
    <property type="entry name" value="HAD_sf"/>
</dbReference>
<dbReference type="Pfam" id="PF13242">
    <property type="entry name" value="Hydrolase_like"/>
    <property type="match status" value="1"/>
</dbReference>
<dbReference type="Proteomes" id="UP000013827">
    <property type="component" value="Unassembled WGS sequence"/>
</dbReference>
<dbReference type="GO" id="GO:0016791">
    <property type="term" value="F:phosphatase activity"/>
    <property type="evidence" value="ECO:0007669"/>
    <property type="project" value="TreeGrafter"/>
</dbReference>
<dbReference type="Gene3D" id="3.40.50.1000">
    <property type="entry name" value="HAD superfamily/HAD-like"/>
    <property type="match status" value="4"/>
</dbReference>
<dbReference type="GeneID" id="17263085"/>
<evidence type="ECO:0000313" key="2">
    <source>
        <dbReference type="Proteomes" id="UP000013827"/>
    </source>
</evidence>
<organism evidence="1 2">
    <name type="scientific">Emiliania huxleyi (strain CCMP1516)</name>
    <dbReference type="NCBI Taxonomy" id="280463"/>
    <lineage>
        <taxon>Eukaryota</taxon>
        <taxon>Haptista</taxon>
        <taxon>Haptophyta</taxon>
        <taxon>Prymnesiophyceae</taxon>
        <taxon>Isochrysidales</taxon>
        <taxon>Noelaerhabdaceae</taxon>
        <taxon>Emiliania</taxon>
    </lineage>
</organism>
<dbReference type="EnsemblProtists" id="EOD16935">
    <property type="protein sequence ID" value="EOD16935"/>
    <property type="gene ID" value="EMIHUDRAFT_244687"/>
</dbReference>
<dbReference type="SUPFAM" id="SSF56784">
    <property type="entry name" value="HAD-like"/>
    <property type="match status" value="1"/>
</dbReference>
<proteinExistence type="predicted"/>
<reference evidence="1" key="2">
    <citation type="submission" date="2024-10" db="UniProtKB">
        <authorList>
            <consortium name="EnsemblProtists"/>
        </authorList>
    </citation>
    <scope>IDENTIFICATION</scope>
</reference>
<dbReference type="PANTHER" id="PTHR19288">
    <property type="entry name" value="4-NITROPHENYLPHOSPHATASE-RELATED"/>
    <property type="match status" value="1"/>
</dbReference>
<dbReference type="InterPro" id="IPR006357">
    <property type="entry name" value="HAD-SF_hydro_IIA"/>
</dbReference>
<name>A0A0D3J0A0_EMIH1</name>
<dbReference type="PaxDb" id="2903-EOD16935"/>
<dbReference type="RefSeq" id="XP_005769364.1">
    <property type="nucleotide sequence ID" value="XM_005769307.1"/>
</dbReference>
<dbReference type="InterPro" id="IPR036412">
    <property type="entry name" value="HAD-like_sf"/>
</dbReference>
<dbReference type="KEGG" id="ehx:EMIHUDRAFT_244687"/>